<reference evidence="2" key="1">
    <citation type="journal article" date="2011" name="Stand. Genomic Sci.">
        <title>Genome sequence of the filamentous, gliding Thiothrix nivea neotype strain (JP2(T)).</title>
        <authorList>
            <person name="Lapidus A."/>
            <person name="Nolan M."/>
            <person name="Lucas S."/>
            <person name="Glavina Del Rio T."/>
            <person name="Tice H."/>
            <person name="Cheng J.F."/>
            <person name="Tapia R."/>
            <person name="Han C."/>
            <person name="Goodwin L."/>
            <person name="Pitluck S."/>
            <person name="Liolios K."/>
            <person name="Pagani I."/>
            <person name="Ivanova N."/>
            <person name="Huntemann M."/>
            <person name="Mavromatis K."/>
            <person name="Mikhailova N."/>
            <person name="Pati A."/>
            <person name="Chen A."/>
            <person name="Palaniappan K."/>
            <person name="Land M."/>
            <person name="Brambilla E.M."/>
            <person name="Rohde M."/>
            <person name="Abt B."/>
            <person name="Verbarg S."/>
            <person name="Goker M."/>
            <person name="Bristow J."/>
            <person name="Eisen J.A."/>
            <person name="Markowitz V."/>
            <person name="Hugenholtz P."/>
            <person name="Kyrpides N.C."/>
            <person name="Klenk H.P."/>
            <person name="Woyke T."/>
        </authorList>
    </citation>
    <scope>NUCLEOTIDE SEQUENCE [LARGE SCALE GENOMIC DNA]</scope>
    <source>
        <strain evidence="2">ATCC 35100 / DSM 5205 / JP2</strain>
    </source>
</reference>
<gene>
    <name evidence="1" type="ORF">Thini_2955</name>
</gene>
<protein>
    <submittedName>
        <fullName evidence="1">Uncharacterized protein</fullName>
    </submittedName>
</protein>
<evidence type="ECO:0000313" key="2">
    <source>
        <dbReference type="Proteomes" id="UP000005317"/>
    </source>
</evidence>
<proteinExistence type="predicted"/>
<evidence type="ECO:0000313" key="1">
    <source>
        <dbReference type="EMBL" id="EIJ35481.1"/>
    </source>
</evidence>
<organism evidence="1 2">
    <name type="scientific">Thiothrix nivea (strain ATCC 35100 / DSM 5205 / JP2)</name>
    <dbReference type="NCBI Taxonomy" id="870187"/>
    <lineage>
        <taxon>Bacteria</taxon>
        <taxon>Pseudomonadati</taxon>
        <taxon>Pseudomonadota</taxon>
        <taxon>Gammaproteobacteria</taxon>
        <taxon>Thiotrichales</taxon>
        <taxon>Thiotrichaceae</taxon>
        <taxon>Thiothrix</taxon>
    </lineage>
</organism>
<name>A0A656HEF6_THINJ</name>
<dbReference type="EMBL" id="JH651384">
    <property type="protein sequence ID" value="EIJ35481.1"/>
    <property type="molecule type" value="Genomic_DNA"/>
</dbReference>
<sequence length="38" mass="4576">MKQQIVCQKLFTYLSLSYIFMLIKLREITQKRALFHAA</sequence>
<accession>A0A656HEF6</accession>
<keyword evidence="2" id="KW-1185">Reference proteome</keyword>
<dbReference type="Proteomes" id="UP000005317">
    <property type="component" value="Unassembled WGS sequence"/>
</dbReference>
<dbReference type="AlphaFoldDB" id="A0A656HEF6"/>